<feature type="domain" description="PDZ" evidence="1">
    <location>
        <begin position="472"/>
        <end position="538"/>
    </location>
</feature>
<dbReference type="SMART" id="SM00228">
    <property type="entry name" value="PDZ"/>
    <property type="match status" value="1"/>
</dbReference>
<keyword evidence="3" id="KW-1185">Reference proteome</keyword>
<dbReference type="SUPFAM" id="SSF50156">
    <property type="entry name" value="PDZ domain-like"/>
    <property type="match status" value="1"/>
</dbReference>
<dbReference type="GO" id="GO:0008235">
    <property type="term" value="F:metalloexopeptidase activity"/>
    <property type="evidence" value="ECO:0007669"/>
    <property type="project" value="InterPro"/>
</dbReference>
<dbReference type="InterPro" id="IPR007484">
    <property type="entry name" value="Peptidase_M28"/>
</dbReference>
<dbReference type="InterPro" id="IPR036034">
    <property type="entry name" value="PDZ_sf"/>
</dbReference>
<evidence type="ECO:0000313" key="2">
    <source>
        <dbReference type="EMBL" id="GGH82153.1"/>
    </source>
</evidence>
<organism evidence="2 3">
    <name type="scientific">Filimonas zeae</name>
    <dbReference type="NCBI Taxonomy" id="1737353"/>
    <lineage>
        <taxon>Bacteria</taxon>
        <taxon>Pseudomonadati</taxon>
        <taxon>Bacteroidota</taxon>
        <taxon>Chitinophagia</taxon>
        <taxon>Chitinophagales</taxon>
        <taxon>Chitinophagaceae</taxon>
        <taxon>Filimonas</taxon>
    </lineage>
</organism>
<dbReference type="AlphaFoldDB" id="A0A917J3K2"/>
<dbReference type="RefSeq" id="WP_188958866.1">
    <property type="nucleotide sequence ID" value="NZ_BMIB01000007.1"/>
</dbReference>
<dbReference type="PANTHER" id="PTHR12147:SF26">
    <property type="entry name" value="PEPTIDASE M28 DOMAIN-CONTAINING PROTEIN"/>
    <property type="match status" value="1"/>
</dbReference>
<evidence type="ECO:0000259" key="1">
    <source>
        <dbReference type="SMART" id="SM00228"/>
    </source>
</evidence>
<reference evidence="2" key="1">
    <citation type="journal article" date="2014" name="Int. J. Syst. Evol. Microbiol.">
        <title>Complete genome sequence of Corynebacterium casei LMG S-19264T (=DSM 44701T), isolated from a smear-ripened cheese.</title>
        <authorList>
            <consortium name="US DOE Joint Genome Institute (JGI-PGF)"/>
            <person name="Walter F."/>
            <person name="Albersmeier A."/>
            <person name="Kalinowski J."/>
            <person name="Ruckert C."/>
        </authorList>
    </citation>
    <scope>NUCLEOTIDE SEQUENCE</scope>
    <source>
        <strain evidence="2">CGMCC 1.15290</strain>
    </source>
</reference>
<proteinExistence type="predicted"/>
<dbReference type="InterPro" id="IPR045175">
    <property type="entry name" value="M28_fam"/>
</dbReference>
<protein>
    <recommendedName>
        <fullName evidence="1">PDZ domain-containing protein</fullName>
    </recommendedName>
</protein>
<sequence length="547" mass="60526">MKKILLIITLCPTLTYSQSRKQKRAQEKADKETLANLQAHVQYLAGDALEGRRTGSQGEVLAMQYIGNYFTKTGLEPKGTNGYVQEFTINEGKQLPEAENQFVVNDKPMALNLDYFPLAWSAEGAASGSASLDLREKGEPWFWDVKDILDENKTNPHFAIDNILREQALHASKKGAKALVIFNSSKLNDNILFNKNEVSKSVALPVLYLTPRGLKKYFADATAIFSIKVKVKMVPAQRKARNVVGYINNNAAQTVVLGAHYDHLGHGEDKNALDTTHEIHNGADDNASGTAALLELARLLKTSGDKSNNYLFIAFSGEELGLFGSKYWLDNPTVSGKPNYMINMDMVGRYNPDKKLTIGGYGTSPVWSQVLSSVPAGNLVIKFDSTGAGPSDHASFYRRDIPVLFFFTNSHEDYHKATDDWDKINYPGELEIVKYIQQVITTTAPRGALPFNKTSEPQMGTVNLPVTLGVMPDYGFSGTGMRIEAVSKGKLAEKTGLQAGDVLLQLGDYQFVDVQSYMQALRNFKKGDSTTLRLKRGNTEKTYTIQF</sequence>
<gene>
    <name evidence="2" type="ORF">GCM10011379_55610</name>
</gene>
<dbReference type="Pfam" id="PF13180">
    <property type="entry name" value="PDZ_2"/>
    <property type="match status" value="1"/>
</dbReference>
<dbReference type="Pfam" id="PF04389">
    <property type="entry name" value="Peptidase_M28"/>
    <property type="match status" value="1"/>
</dbReference>
<evidence type="ECO:0000313" key="3">
    <source>
        <dbReference type="Proteomes" id="UP000627292"/>
    </source>
</evidence>
<name>A0A917J3K2_9BACT</name>
<dbReference type="Proteomes" id="UP000627292">
    <property type="component" value="Unassembled WGS sequence"/>
</dbReference>
<reference evidence="2" key="2">
    <citation type="submission" date="2020-09" db="EMBL/GenBank/DDBJ databases">
        <authorList>
            <person name="Sun Q."/>
            <person name="Zhou Y."/>
        </authorList>
    </citation>
    <scope>NUCLEOTIDE SEQUENCE</scope>
    <source>
        <strain evidence="2">CGMCC 1.15290</strain>
    </source>
</reference>
<dbReference type="PANTHER" id="PTHR12147">
    <property type="entry name" value="METALLOPEPTIDASE M28 FAMILY MEMBER"/>
    <property type="match status" value="1"/>
</dbReference>
<dbReference type="SUPFAM" id="SSF53187">
    <property type="entry name" value="Zn-dependent exopeptidases"/>
    <property type="match status" value="1"/>
</dbReference>
<accession>A0A917J3K2</accession>
<dbReference type="Gene3D" id="3.40.630.10">
    <property type="entry name" value="Zn peptidases"/>
    <property type="match status" value="2"/>
</dbReference>
<comment type="caution">
    <text evidence="2">The sequence shown here is derived from an EMBL/GenBank/DDBJ whole genome shotgun (WGS) entry which is preliminary data.</text>
</comment>
<dbReference type="Gene3D" id="2.30.42.10">
    <property type="match status" value="1"/>
</dbReference>
<dbReference type="EMBL" id="BMIB01000007">
    <property type="protein sequence ID" value="GGH82153.1"/>
    <property type="molecule type" value="Genomic_DNA"/>
</dbReference>
<dbReference type="InterPro" id="IPR001478">
    <property type="entry name" value="PDZ"/>
</dbReference>
<dbReference type="GO" id="GO:0006508">
    <property type="term" value="P:proteolysis"/>
    <property type="evidence" value="ECO:0007669"/>
    <property type="project" value="InterPro"/>
</dbReference>